<dbReference type="InterPro" id="IPR043972">
    <property type="entry name" value="FUZ/MON1/HPS1_longin_1"/>
</dbReference>
<keyword evidence="6" id="KW-1185">Reference proteome</keyword>
<dbReference type="EMBL" id="VEPZ02000231">
    <property type="protein sequence ID" value="KAE8729245.1"/>
    <property type="molecule type" value="Genomic_DNA"/>
</dbReference>
<feature type="compositionally biased region" description="Polar residues" evidence="2">
    <location>
        <begin position="93"/>
        <end position="112"/>
    </location>
</feature>
<gene>
    <name evidence="4" type="ORF">F3Y22_tig00003725pilonHSYRG00210</name>
    <name evidence="5" type="ORF">F3Y22_tig00003725pilonHSYRG00214</name>
</gene>
<dbReference type="PRINTS" id="PR01546">
    <property type="entry name" value="YEAST73DUF"/>
</dbReference>
<dbReference type="Pfam" id="PF19036">
    <property type="entry name" value="Fuz_longin_1"/>
    <property type="match status" value="1"/>
</dbReference>
<evidence type="ECO:0000313" key="4">
    <source>
        <dbReference type="EMBL" id="KAE8729242.1"/>
    </source>
</evidence>
<dbReference type="EMBL" id="VEPZ02000231">
    <property type="protein sequence ID" value="KAE8729242.1"/>
    <property type="molecule type" value="Genomic_DNA"/>
</dbReference>
<feature type="domain" description="FUZ/MON1/HPS1 first Longin" evidence="3">
    <location>
        <begin position="167"/>
        <end position="219"/>
    </location>
</feature>
<evidence type="ECO:0000313" key="5">
    <source>
        <dbReference type="EMBL" id="KAE8729245.1"/>
    </source>
</evidence>
<organism evidence="4 6">
    <name type="scientific">Hibiscus syriacus</name>
    <name type="common">Rose of Sharon</name>
    <dbReference type="NCBI Taxonomy" id="106335"/>
    <lineage>
        <taxon>Eukaryota</taxon>
        <taxon>Viridiplantae</taxon>
        <taxon>Streptophyta</taxon>
        <taxon>Embryophyta</taxon>
        <taxon>Tracheophyta</taxon>
        <taxon>Spermatophyta</taxon>
        <taxon>Magnoliopsida</taxon>
        <taxon>eudicotyledons</taxon>
        <taxon>Gunneridae</taxon>
        <taxon>Pentapetalae</taxon>
        <taxon>rosids</taxon>
        <taxon>malvids</taxon>
        <taxon>Malvales</taxon>
        <taxon>Malvaceae</taxon>
        <taxon>Malvoideae</taxon>
        <taxon>Hibiscus</taxon>
    </lineage>
</organism>
<dbReference type="PANTHER" id="PTHR13027:SF7">
    <property type="entry name" value="VACUOLAR FUSION PROTEIN MON1 HOMOLOG"/>
    <property type="match status" value="1"/>
</dbReference>
<dbReference type="Proteomes" id="UP000436088">
    <property type="component" value="Unassembled WGS sequence"/>
</dbReference>
<protein>
    <recommendedName>
        <fullName evidence="1">Vacuolar fusion protein MON1 homolog</fullName>
    </recommendedName>
</protein>
<dbReference type="GO" id="GO:0006623">
    <property type="term" value="P:protein targeting to vacuole"/>
    <property type="evidence" value="ECO:0007669"/>
    <property type="project" value="UniProtKB-UniRule"/>
</dbReference>
<comment type="function">
    <text evidence="1">Plays an important role in membrane trafficking through the secretory apparatus.</text>
</comment>
<evidence type="ECO:0000259" key="3">
    <source>
        <dbReference type="Pfam" id="PF19036"/>
    </source>
</evidence>
<evidence type="ECO:0000256" key="2">
    <source>
        <dbReference type="SAM" id="MobiDB-lite"/>
    </source>
</evidence>
<name>A0A6A3CNQ1_HIBSY</name>
<comment type="caution">
    <text evidence="4">The sequence shown here is derived from an EMBL/GenBank/DDBJ whole genome shotgun (WGS) entry which is preliminary data.</text>
</comment>
<dbReference type="AlphaFoldDB" id="A0A6A3CNQ1"/>
<reference evidence="4 6" key="1">
    <citation type="submission" date="2019-09" db="EMBL/GenBank/DDBJ databases">
        <title>Draft genome information of white flower Hibiscus syriacus.</title>
        <authorList>
            <person name="Kim Y.-M."/>
        </authorList>
    </citation>
    <scope>NUCLEOTIDE SEQUENCE [LARGE SCALE GENOMIC DNA]</scope>
    <source>
        <strain evidence="6">cv. Baekdansim</strain>
        <strain evidence="4">YM2019G1</strain>
        <tissue evidence="4">Leaf</tissue>
    </source>
</reference>
<dbReference type="GO" id="GO:0016192">
    <property type="term" value="P:vesicle-mediated transport"/>
    <property type="evidence" value="ECO:0007669"/>
    <property type="project" value="InterPro"/>
</dbReference>
<sequence length="224" mass="24795">MLLGFHRLSPSLLSPKPLKSPVLSTVSILLLDFDFPRGPVGQRFDLLTLTEPSRGNGDDFANASLNRERDNGDEEDDQLIVENKDIICDERPSSSTSSGYAGERGSSSATSESRIDEVSEIDGNEIHEVRNHGFLEGFSVNQAPPWVPGKRHVDEDDGSTAWRKRKKHFFILSNSGKSIYSRYRDEHKLAGFSTTLQAIISFVENGGDRIKLIKAGKHQLGISP</sequence>
<proteinExistence type="inferred from homology"/>
<feature type="compositionally biased region" description="Basic and acidic residues" evidence="2">
    <location>
        <begin position="82"/>
        <end position="92"/>
    </location>
</feature>
<evidence type="ECO:0000256" key="1">
    <source>
        <dbReference type="RuleBase" id="RU367048"/>
    </source>
</evidence>
<accession>A0A6A3CNQ1</accession>
<evidence type="ECO:0000313" key="6">
    <source>
        <dbReference type="Proteomes" id="UP000436088"/>
    </source>
</evidence>
<dbReference type="PANTHER" id="PTHR13027">
    <property type="entry name" value="SAND PROTEIN-RELATED"/>
    <property type="match status" value="1"/>
</dbReference>
<dbReference type="InterPro" id="IPR004353">
    <property type="entry name" value="Mon1"/>
</dbReference>
<feature type="region of interest" description="Disordered" evidence="2">
    <location>
        <begin position="52"/>
        <end position="115"/>
    </location>
</feature>
<comment type="similarity">
    <text evidence="1">Belongs to the MON1/SAND family.</text>
</comment>